<dbReference type="GeneID" id="36521128"/>
<dbReference type="GO" id="GO:0051598">
    <property type="term" value="P:meiotic recombination checkpoint signaling"/>
    <property type="evidence" value="ECO:0007669"/>
    <property type="project" value="TreeGrafter"/>
</dbReference>
<dbReference type="SUPFAM" id="SSF56019">
    <property type="entry name" value="The spindle assembly checkpoint protein mad2"/>
    <property type="match status" value="1"/>
</dbReference>
<evidence type="ECO:0000256" key="6">
    <source>
        <dbReference type="SAM" id="MobiDB-lite"/>
    </source>
</evidence>
<dbReference type="GO" id="GO:0007130">
    <property type="term" value="P:synaptonemal complex assembly"/>
    <property type="evidence" value="ECO:0007669"/>
    <property type="project" value="TreeGrafter"/>
</dbReference>
<reference evidence="8 9" key="1">
    <citation type="submission" date="2017-12" db="EMBL/GenBank/DDBJ databases">
        <authorList>
            <consortium name="DOE Joint Genome Institute"/>
            <person name="Haridas S."/>
            <person name="Kjaerbolling I."/>
            <person name="Vesth T.C."/>
            <person name="Frisvad J.C."/>
            <person name="Nybo J.L."/>
            <person name="Theobald S."/>
            <person name="Kuo A."/>
            <person name="Bowyer P."/>
            <person name="Matsuda Y."/>
            <person name="Mondo S."/>
            <person name="Lyhne E.K."/>
            <person name="Kogle M.E."/>
            <person name="Clum A."/>
            <person name="Lipzen A."/>
            <person name="Salamov A."/>
            <person name="Ngan C.Y."/>
            <person name="Daum C."/>
            <person name="Chiniquy J."/>
            <person name="Barry K."/>
            <person name="LaButti K."/>
            <person name="Simmons B.A."/>
            <person name="Magnuson J.K."/>
            <person name="Mortensen U.H."/>
            <person name="Larsen T.O."/>
            <person name="Grigoriev I.V."/>
            <person name="Baker S.E."/>
            <person name="Andersen M.R."/>
            <person name="Nordberg H.P."/>
            <person name="Cantor M.N."/>
            <person name="Hua S.X."/>
        </authorList>
    </citation>
    <scope>NUCLEOTIDE SEQUENCE [LARGE SCALE GENOMIC DNA]</scope>
    <source>
        <strain evidence="8 9">CBS 102.13</strain>
    </source>
</reference>
<dbReference type="InterPro" id="IPR003511">
    <property type="entry name" value="HORMA_dom"/>
</dbReference>
<accession>A0A2I2F2E3</accession>
<dbReference type="OrthoDB" id="1928087at2759"/>
<protein>
    <submittedName>
        <fullName evidence="8">Putative meiosis specific protein Hop1</fullName>
    </submittedName>
</protein>
<dbReference type="InterPro" id="IPR013083">
    <property type="entry name" value="Znf_RING/FYVE/PHD"/>
</dbReference>
<feature type="domain" description="HORMA" evidence="7">
    <location>
        <begin position="107"/>
        <end position="354"/>
    </location>
</feature>
<dbReference type="PANTHER" id="PTHR48225">
    <property type="entry name" value="HORMA DOMAIN-CONTAINING PROTEIN 1"/>
    <property type="match status" value="1"/>
</dbReference>
<evidence type="ECO:0000259" key="7">
    <source>
        <dbReference type="PROSITE" id="PS50815"/>
    </source>
</evidence>
<dbReference type="InterPro" id="IPR036570">
    <property type="entry name" value="HORMA_dom_sf"/>
</dbReference>
<dbReference type="AlphaFoldDB" id="A0A2I2F2E3"/>
<evidence type="ECO:0000256" key="5">
    <source>
        <dbReference type="ARBA" id="ARBA00023254"/>
    </source>
</evidence>
<keyword evidence="5" id="KW-0469">Meiosis</keyword>
<dbReference type="STRING" id="41067.A0A2I2F2E3"/>
<dbReference type="InterPro" id="IPR051294">
    <property type="entry name" value="HORMA_MeioticProgression"/>
</dbReference>
<feature type="region of interest" description="Disordered" evidence="6">
    <location>
        <begin position="699"/>
        <end position="868"/>
    </location>
</feature>
<dbReference type="RefSeq" id="XP_024668826.1">
    <property type="nucleotide sequence ID" value="XM_024813968.1"/>
</dbReference>
<evidence type="ECO:0000256" key="2">
    <source>
        <dbReference type="ARBA" id="ARBA00004286"/>
    </source>
</evidence>
<feature type="region of interest" description="Disordered" evidence="6">
    <location>
        <begin position="156"/>
        <end position="175"/>
    </location>
</feature>
<dbReference type="Gene3D" id="3.30.40.10">
    <property type="entry name" value="Zinc/RING finger domain, C3HC4 (zinc finger)"/>
    <property type="match status" value="1"/>
</dbReference>
<dbReference type="Pfam" id="PF02301">
    <property type="entry name" value="HORMA"/>
    <property type="match status" value="1"/>
</dbReference>
<proteinExistence type="predicted"/>
<dbReference type="Proteomes" id="UP000234585">
    <property type="component" value="Unassembled WGS sequence"/>
</dbReference>
<dbReference type="PANTHER" id="PTHR48225:SF7">
    <property type="entry name" value="MEIOSIS-SPECIFIC PROTEIN HOP1"/>
    <property type="match status" value="1"/>
</dbReference>
<keyword evidence="4" id="KW-0539">Nucleus</keyword>
<dbReference type="PROSITE" id="PS50815">
    <property type="entry name" value="HORMA"/>
    <property type="match status" value="1"/>
</dbReference>
<dbReference type="Gene3D" id="3.30.900.10">
    <property type="entry name" value="HORMA domain"/>
    <property type="match status" value="1"/>
</dbReference>
<evidence type="ECO:0000313" key="8">
    <source>
        <dbReference type="EMBL" id="PLB34814.1"/>
    </source>
</evidence>
<comment type="subcellular location">
    <subcellularLocation>
        <location evidence="2">Chromosome</location>
    </subcellularLocation>
    <subcellularLocation>
        <location evidence="1">Nucleus</location>
    </subcellularLocation>
</comment>
<keyword evidence="3" id="KW-0158">Chromosome</keyword>
<evidence type="ECO:0000256" key="3">
    <source>
        <dbReference type="ARBA" id="ARBA00022454"/>
    </source>
</evidence>
<dbReference type="GO" id="GO:0005634">
    <property type="term" value="C:nucleus"/>
    <property type="evidence" value="ECO:0007669"/>
    <property type="project" value="UniProtKB-SubCell"/>
</dbReference>
<feature type="compositionally biased region" description="Polar residues" evidence="6">
    <location>
        <begin position="783"/>
        <end position="794"/>
    </location>
</feature>
<dbReference type="GO" id="GO:0005694">
    <property type="term" value="C:chromosome"/>
    <property type="evidence" value="ECO:0007669"/>
    <property type="project" value="UniProtKB-SubCell"/>
</dbReference>
<evidence type="ECO:0000313" key="9">
    <source>
        <dbReference type="Proteomes" id="UP000234585"/>
    </source>
</evidence>
<feature type="compositionally biased region" description="Low complexity" evidence="6">
    <location>
        <begin position="405"/>
        <end position="416"/>
    </location>
</feature>
<dbReference type="InterPro" id="IPR011011">
    <property type="entry name" value="Znf_FYVE_PHD"/>
</dbReference>
<keyword evidence="9" id="KW-1185">Reference proteome</keyword>
<sequence length="868" mass="96298">MIPVPARSPIAFGSVLHSLYTGSSTFQYLLFAIVSPYTVLTLEFPTPLSMVRTRPTGPASAVQLQPVKVIQPIVAESKIAPQTKAQTQVDAPPTLTTTRESLALQQQQSLEMVQIMLHVSLGTLFYLRELLPLPCFDDRDLKKAQKKDELSYREFINGSPTQDSPEGRPEVPFGAGRRGQPLKIIVRGADPNAEMILNLLENGIFDALRKNVLEAVQLTILVDKDTPENVLESYTFSFKYTGAAGDMNSRLERLSIDPVGCVADMKTAQTARIGLETIIRRLITLSAFLPTLPNKRHLGVHLFYTEDCPSDYEPLGFVGGRNEIIKYPFNENWQKDSQPCGTMDGGWHTVGLKVTSLKWTGPDPGAFEAPPQVPMDIEYSDTAQRSDDIGFPEDVSRGLESPINASAKDSSQSSADRLMTMESPHKDENTQEAAPDSQKIVGNTSQERPEIPPESLDSEEATQDKAERIKLQMMLPTQEAPGADSALVPTQPIHSDVPSEMDTTPVPVEQDKVSLKQTKINEISEHARGQIRDRNGNQEQGQAPIKCQCGWEGEEKAMIQCSFCHTQQHALCYGFEGPTDPRIPDFHACYQCLLEPNELQLLREMNSLVLLRRALKIILDEGFPSTTSIFTQKLHCNGQTVVQITDLLKKQKLLLPTQGYKMKGFVRKGLPKFYVPSSDDVRERIHKEIMDPMVKIGQHYTQNAPGKPFEAPDRANTTKNTSKDNFIPPENDQPVDKEGAQKTEVSTSVFAPPTSEPQTRKRRITPDIPDDTSGTDDLEKTDLTPQTIQPNHSLPNVPEPGKKLARRSGMSADDRLITSQNIQESSEETGGDSPRRSHRKRRKVSNFSKLIDVGADTSDNDGAFQGRA</sequence>
<dbReference type="EMBL" id="KZ559172">
    <property type="protein sequence ID" value="PLB34814.1"/>
    <property type="molecule type" value="Genomic_DNA"/>
</dbReference>
<feature type="compositionally biased region" description="Polar residues" evidence="6">
    <location>
        <begin position="715"/>
        <end position="724"/>
    </location>
</feature>
<evidence type="ECO:0000256" key="4">
    <source>
        <dbReference type="ARBA" id="ARBA00023242"/>
    </source>
</evidence>
<dbReference type="SUPFAM" id="SSF57903">
    <property type="entry name" value="FYVE/PHD zinc finger"/>
    <property type="match status" value="1"/>
</dbReference>
<evidence type="ECO:0000256" key="1">
    <source>
        <dbReference type="ARBA" id="ARBA00004123"/>
    </source>
</evidence>
<dbReference type="CDD" id="cd15558">
    <property type="entry name" value="PHD_Hop1p_like"/>
    <property type="match status" value="1"/>
</dbReference>
<organism evidence="8 9">
    <name type="scientific">Aspergillus candidus</name>
    <dbReference type="NCBI Taxonomy" id="41067"/>
    <lineage>
        <taxon>Eukaryota</taxon>
        <taxon>Fungi</taxon>
        <taxon>Dikarya</taxon>
        <taxon>Ascomycota</taxon>
        <taxon>Pezizomycotina</taxon>
        <taxon>Eurotiomycetes</taxon>
        <taxon>Eurotiomycetidae</taxon>
        <taxon>Eurotiales</taxon>
        <taxon>Aspergillaceae</taxon>
        <taxon>Aspergillus</taxon>
        <taxon>Aspergillus subgen. Circumdati</taxon>
    </lineage>
</organism>
<gene>
    <name evidence="8" type="ORF">BDW47DRAFT_111487</name>
</gene>
<feature type="region of interest" description="Disordered" evidence="6">
    <location>
        <begin position="385"/>
        <end position="463"/>
    </location>
</feature>
<name>A0A2I2F2E3_ASPCN</name>